<keyword evidence="2" id="KW-1185">Reference proteome</keyword>
<comment type="caution">
    <text evidence="1">The sequence shown here is derived from an EMBL/GenBank/DDBJ whole genome shotgun (WGS) entry which is preliminary data.</text>
</comment>
<gene>
    <name evidence="1" type="ORF">MEDL_22861</name>
</gene>
<protein>
    <submittedName>
        <fullName evidence="1">Uncharacterized protein</fullName>
    </submittedName>
</protein>
<dbReference type="EMBL" id="CAJPWZ010001117">
    <property type="protein sequence ID" value="CAG2208686.1"/>
    <property type="molecule type" value="Genomic_DNA"/>
</dbReference>
<name>A0A8S3RPI0_MYTED</name>
<organism evidence="1 2">
    <name type="scientific">Mytilus edulis</name>
    <name type="common">Blue mussel</name>
    <dbReference type="NCBI Taxonomy" id="6550"/>
    <lineage>
        <taxon>Eukaryota</taxon>
        <taxon>Metazoa</taxon>
        <taxon>Spiralia</taxon>
        <taxon>Lophotrochozoa</taxon>
        <taxon>Mollusca</taxon>
        <taxon>Bivalvia</taxon>
        <taxon>Autobranchia</taxon>
        <taxon>Pteriomorphia</taxon>
        <taxon>Mytilida</taxon>
        <taxon>Mytiloidea</taxon>
        <taxon>Mytilidae</taxon>
        <taxon>Mytilinae</taxon>
        <taxon>Mytilus</taxon>
    </lineage>
</organism>
<accession>A0A8S3RPI0</accession>
<reference evidence="1" key="1">
    <citation type="submission" date="2021-03" db="EMBL/GenBank/DDBJ databases">
        <authorList>
            <person name="Bekaert M."/>
        </authorList>
    </citation>
    <scope>NUCLEOTIDE SEQUENCE</scope>
</reference>
<dbReference type="AlphaFoldDB" id="A0A8S3RPI0"/>
<evidence type="ECO:0000313" key="1">
    <source>
        <dbReference type="EMBL" id="CAG2208686.1"/>
    </source>
</evidence>
<evidence type="ECO:0000313" key="2">
    <source>
        <dbReference type="Proteomes" id="UP000683360"/>
    </source>
</evidence>
<proteinExistence type="predicted"/>
<sequence length="212" mass="23604">MFLAKEGNGCQFEVRVKSLSSLKKLRSAADKQPALREKTNGILEPVLAQLKQRFSQLKLHDDPVLSMMLLIKKCKIDCWYCTLNPPRLPDEVFAALDWLPDPTLNADKSGFLPFSDVYGKETTAEDCPSVRNSLSSEEDKKNKPLLVAGAVTKFADICFFCGDTDIVPDTNETIKALKQQYSIVRPICPTCNSSGKLPAVRNAMKVHGKRKN</sequence>
<dbReference type="OrthoDB" id="6047915at2759"/>
<dbReference type="Proteomes" id="UP000683360">
    <property type="component" value="Unassembled WGS sequence"/>
</dbReference>